<evidence type="ECO:0000313" key="9">
    <source>
        <dbReference type="Proteomes" id="UP000237153"/>
    </source>
</evidence>
<dbReference type="Proteomes" id="UP000652307">
    <property type="component" value="Unassembled WGS sequence"/>
</dbReference>
<name>A0A2J6N2Z5_9CREN</name>
<evidence type="ECO:0000256" key="2">
    <source>
        <dbReference type="ARBA" id="ARBA00022980"/>
    </source>
</evidence>
<dbReference type="GO" id="GO:0022625">
    <property type="term" value="C:cytosolic large ribosomal subunit"/>
    <property type="evidence" value="ECO:0007669"/>
    <property type="project" value="TreeGrafter"/>
</dbReference>
<organism evidence="8 9">
    <name type="scientific">Fervidicoccus fontis</name>
    <dbReference type="NCBI Taxonomy" id="683846"/>
    <lineage>
        <taxon>Archaea</taxon>
        <taxon>Thermoproteota</taxon>
        <taxon>Thermoprotei</taxon>
        <taxon>Fervidicoccales</taxon>
        <taxon>Fervidicoccaceae</taxon>
        <taxon>Fervidicoccus</taxon>
    </lineage>
</organism>
<accession>A0A2J6N2Z5</accession>
<evidence type="ECO:0000256" key="1">
    <source>
        <dbReference type="ARBA" id="ARBA00008431"/>
    </source>
</evidence>
<keyword evidence="2 8" id="KW-0689">Ribosomal protein</keyword>
<dbReference type="GO" id="GO:0006412">
    <property type="term" value="P:translation"/>
    <property type="evidence" value="ECO:0007669"/>
    <property type="project" value="InterPro"/>
</dbReference>
<dbReference type="SMART" id="SM01393">
    <property type="entry name" value="Ribosomal_L32e"/>
    <property type="match status" value="1"/>
</dbReference>
<dbReference type="InterPro" id="IPR001515">
    <property type="entry name" value="Ribosomal_eL32"/>
</dbReference>
<evidence type="ECO:0000256" key="4">
    <source>
        <dbReference type="ARBA" id="ARBA00035229"/>
    </source>
</evidence>
<dbReference type="RefSeq" id="WP_193803570.1">
    <property type="nucleotide sequence ID" value="NZ_DSFH01000054.1"/>
</dbReference>
<keyword evidence="3" id="KW-0687">Ribonucleoprotein</keyword>
<gene>
    <name evidence="8" type="ORF">C0188_01870</name>
    <name evidence="6" type="ORF">ENO39_03840</name>
    <name evidence="7" type="ORF">IOK49_03310</name>
</gene>
<protein>
    <recommendedName>
        <fullName evidence="4">Large ribosomal subunit protein eL32</fullName>
    </recommendedName>
    <alternativeName>
        <fullName evidence="5">50S ribosomal protein L32e</fullName>
    </alternativeName>
</protein>
<dbReference type="EMBL" id="PNIM01000007">
    <property type="protein sequence ID" value="PMB75718.1"/>
    <property type="molecule type" value="Genomic_DNA"/>
</dbReference>
<dbReference type="NCBIfam" id="NF006332">
    <property type="entry name" value="PRK08562.1"/>
    <property type="match status" value="1"/>
</dbReference>
<dbReference type="GO" id="GO:0003735">
    <property type="term" value="F:structural constituent of ribosome"/>
    <property type="evidence" value="ECO:0007669"/>
    <property type="project" value="InterPro"/>
</dbReference>
<reference evidence="7" key="3">
    <citation type="submission" date="2020-10" db="EMBL/GenBank/DDBJ databases">
        <title>Fervidococcus fontis strain 3639Fd - the first crenarchaeon capable of growth on lipids.</title>
        <authorList>
            <person name="Kochetkova T.V."/>
            <person name="Elcheninov A.G."/>
            <person name="Toschakov S.V."/>
            <person name="Kublanov I.V."/>
        </authorList>
    </citation>
    <scope>NUCLEOTIDE SEQUENCE</scope>
    <source>
        <strain evidence="7">3639Fd</strain>
    </source>
</reference>
<evidence type="ECO:0000313" key="8">
    <source>
        <dbReference type="EMBL" id="PMB75718.1"/>
    </source>
</evidence>
<dbReference type="AlphaFoldDB" id="A0A2J6N2Z5"/>
<proteinExistence type="inferred from homology"/>
<sequence>MSKEMKKLLLKLKKSKPEFKRHLFHMFIKFRNQDSWRKPKGIDNKMRLKYKGYPKSVEIGYKNPEIVRGVHPSGLRPVVIESRSQLENLDPKIHIVYLSSKLGLKKKIELMKLAREKGLRIANEVKVIE</sequence>
<dbReference type="InterPro" id="IPR023654">
    <property type="entry name" value="Ribosomal_eL32_arc"/>
</dbReference>
<dbReference type="SUPFAM" id="SSF52042">
    <property type="entry name" value="Ribosomal protein L32e"/>
    <property type="match status" value="1"/>
</dbReference>
<dbReference type="PANTHER" id="PTHR23413">
    <property type="entry name" value="60S RIBOSOMAL PROTEIN L32 AND DNA-DIRECTED RNA POLYMERASE II, SUBUNIT N"/>
    <property type="match status" value="1"/>
</dbReference>
<evidence type="ECO:0000313" key="6">
    <source>
        <dbReference type="EMBL" id="HEW64170.1"/>
    </source>
</evidence>
<dbReference type="Proteomes" id="UP000237153">
    <property type="component" value="Unassembled WGS sequence"/>
</dbReference>
<dbReference type="EMBL" id="DSFH01000054">
    <property type="protein sequence ID" value="HEW64170.1"/>
    <property type="molecule type" value="Genomic_DNA"/>
</dbReference>
<dbReference type="Pfam" id="PF01655">
    <property type="entry name" value="Ribosomal_L32e"/>
    <property type="match status" value="1"/>
</dbReference>
<comment type="similarity">
    <text evidence="1">Belongs to the eukaryotic ribosomal protein eL32 family.</text>
</comment>
<comment type="caution">
    <text evidence="8">The sequence shown here is derived from an EMBL/GenBank/DDBJ whole genome shotgun (WGS) entry which is preliminary data.</text>
</comment>
<dbReference type="EMBL" id="JADEZV010000002">
    <property type="protein sequence ID" value="MBE9391106.1"/>
    <property type="molecule type" value="Genomic_DNA"/>
</dbReference>
<dbReference type="PANTHER" id="PTHR23413:SF1">
    <property type="entry name" value="RIBOSOMAL PROTEIN L32"/>
    <property type="match status" value="1"/>
</dbReference>
<dbReference type="Proteomes" id="UP000886076">
    <property type="component" value="Unassembled WGS sequence"/>
</dbReference>
<evidence type="ECO:0000256" key="3">
    <source>
        <dbReference type="ARBA" id="ARBA00023274"/>
    </source>
</evidence>
<reference evidence="8 9" key="1">
    <citation type="submission" date="2018-01" db="EMBL/GenBank/DDBJ databases">
        <title>Metagenomic assembled genomes from two thermal pools in the Uzon Caldera, Kamchatka, Russia.</title>
        <authorList>
            <person name="Wilkins L."/>
            <person name="Ettinger C."/>
        </authorList>
    </citation>
    <scope>NUCLEOTIDE SEQUENCE [LARGE SCALE GENOMIC DNA]</scope>
    <source>
        <strain evidence="8">ZAV-06</strain>
    </source>
</reference>
<evidence type="ECO:0000313" key="7">
    <source>
        <dbReference type="EMBL" id="MBE9391106.1"/>
    </source>
</evidence>
<dbReference type="InterPro" id="IPR036351">
    <property type="entry name" value="Ribosomal_eL32_sf"/>
</dbReference>
<evidence type="ECO:0000256" key="5">
    <source>
        <dbReference type="ARBA" id="ARBA00035377"/>
    </source>
</evidence>
<reference evidence="6" key="2">
    <citation type="journal article" date="2020" name="mSystems">
        <title>Genome- and Community-Level Interaction Insights into Carbon Utilization and Element Cycling Functions of Hydrothermarchaeota in Hydrothermal Sediment.</title>
        <authorList>
            <person name="Zhou Z."/>
            <person name="Liu Y."/>
            <person name="Xu W."/>
            <person name="Pan J."/>
            <person name="Luo Z.H."/>
            <person name="Li M."/>
        </authorList>
    </citation>
    <scope>NUCLEOTIDE SEQUENCE [LARGE SCALE GENOMIC DNA]</scope>
    <source>
        <strain evidence="6">SpSt-1261</strain>
    </source>
</reference>